<sequence>MRGTRFNPSGRMTTTIKLLLGAAAAAGLLGCNSSNVVLAQTTTSGSSSLSSNPDGCVADYDAAAGVDYFPDKAVIEYAETFTVDYLPTYKVLTVSDGFSDTVYVLYQCGTPVPDLDDTTVVQQYISIPVSNVSTGTTDHVPRIELLGHRDSIVAYTGNVGLIGSPCVDELVDNGTVVQALTFDTVCGQDIIDNEALVNASVEVAFGDSLTTSWCPNATMVHNGVAVVSYLESGEAVGLGRAEAIKLFSLFYNEEARANELFDEIETVWFCTKTNAQGCSLELDESPTVAWFPFLPTDQDSLYYEAGSGWGEPTLDSYYGQAVNDTGGTMLDCGVVEGLMTDEEMLACFADADICVFAADYGEVELFFDADVLSQLRCIQNQTAYDVTLSGINAWFEAIWVEPHVLMQDMVSVLHGDGVNFGIGEYERLLLRNVFTEPSDVGSYYSDVGTCDDPDAILELQGGDCELLVDFGDCGTSVTADAESPGSRVLPTGFALAVVAGAAAFLW</sequence>
<name>D8LMT1_ECTSI</name>
<proteinExistence type="predicted"/>
<dbReference type="PANTHER" id="PTHR38360:SF1">
    <property type="entry name" value="F12P19.7"/>
    <property type="match status" value="1"/>
</dbReference>
<accession>D8LMT1</accession>
<dbReference type="OrthoDB" id="409848at2759"/>
<dbReference type="EMBL" id="FN648608">
    <property type="protein sequence ID" value="CBN74732.1"/>
    <property type="molecule type" value="Genomic_DNA"/>
</dbReference>
<keyword evidence="2" id="KW-1185">Reference proteome</keyword>
<organism evidence="1 2">
    <name type="scientific">Ectocarpus siliculosus</name>
    <name type="common">Brown alga</name>
    <name type="synonym">Conferva siliculosa</name>
    <dbReference type="NCBI Taxonomy" id="2880"/>
    <lineage>
        <taxon>Eukaryota</taxon>
        <taxon>Sar</taxon>
        <taxon>Stramenopiles</taxon>
        <taxon>Ochrophyta</taxon>
        <taxon>PX clade</taxon>
        <taxon>Phaeophyceae</taxon>
        <taxon>Ectocarpales</taxon>
        <taxon>Ectocarpaceae</taxon>
        <taxon>Ectocarpus</taxon>
    </lineage>
</organism>
<dbReference type="EMBL" id="FN649740">
    <property type="protein sequence ID" value="CBN74732.1"/>
    <property type="molecule type" value="Genomic_DNA"/>
</dbReference>
<dbReference type="OMA" id="YFEDESW"/>
<dbReference type="PANTHER" id="PTHR38360">
    <property type="entry name" value="OS03G0120000 PROTEIN"/>
    <property type="match status" value="1"/>
</dbReference>
<dbReference type="PROSITE" id="PS51257">
    <property type="entry name" value="PROKAR_LIPOPROTEIN"/>
    <property type="match status" value="1"/>
</dbReference>
<gene>
    <name evidence="1" type="ORF">Esi_0041_0046</name>
</gene>
<dbReference type="STRING" id="2880.D8LMT1"/>
<dbReference type="InParanoid" id="D8LMT1"/>
<dbReference type="AlphaFoldDB" id="D8LMT1"/>
<dbReference type="Proteomes" id="UP000002630">
    <property type="component" value="Linkage Group LG15"/>
</dbReference>
<reference evidence="1 2" key="1">
    <citation type="journal article" date="2010" name="Nature">
        <title>The Ectocarpus genome and the independent evolution of multicellularity in brown algae.</title>
        <authorList>
            <person name="Cock J.M."/>
            <person name="Sterck L."/>
            <person name="Rouze P."/>
            <person name="Scornet D."/>
            <person name="Allen A.E."/>
            <person name="Amoutzias G."/>
            <person name="Anthouard V."/>
            <person name="Artiguenave F."/>
            <person name="Aury J.M."/>
            <person name="Badger J.H."/>
            <person name="Beszteri B."/>
            <person name="Billiau K."/>
            <person name="Bonnet E."/>
            <person name="Bothwell J.H."/>
            <person name="Bowler C."/>
            <person name="Boyen C."/>
            <person name="Brownlee C."/>
            <person name="Carrano C.J."/>
            <person name="Charrier B."/>
            <person name="Cho G.Y."/>
            <person name="Coelho S.M."/>
            <person name="Collen J."/>
            <person name="Corre E."/>
            <person name="Da Silva C."/>
            <person name="Delage L."/>
            <person name="Delaroque N."/>
            <person name="Dittami S.M."/>
            <person name="Doulbeau S."/>
            <person name="Elias M."/>
            <person name="Farnham G."/>
            <person name="Gachon C.M."/>
            <person name="Gschloessl B."/>
            <person name="Heesch S."/>
            <person name="Jabbari K."/>
            <person name="Jubin C."/>
            <person name="Kawai H."/>
            <person name="Kimura K."/>
            <person name="Kloareg B."/>
            <person name="Kupper F.C."/>
            <person name="Lang D."/>
            <person name="Le Bail A."/>
            <person name="Leblanc C."/>
            <person name="Lerouge P."/>
            <person name="Lohr M."/>
            <person name="Lopez P.J."/>
            <person name="Martens C."/>
            <person name="Maumus F."/>
            <person name="Michel G."/>
            <person name="Miranda-Saavedra D."/>
            <person name="Morales J."/>
            <person name="Moreau H."/>
            <person name="Motomura T."/>
            <person name="Nagasato C."/>
            <person name="Napoli C.A."/>
            <person name="Nelson D.R."/>
            <person name="Nyvall-Collen P."/>
            <person name="Peters A.F."/>
            <person name="Pommier C."/>
            <person name="Potin P."/>
            <person name="Poulain J."/>
            <person name="Quesneville H."/>
            <person name="Read B."/>
            <person name="Rensing S.A."/>
            <person name="Ritter A."/>
            <person name="Rousvoal S."/>
            <person name="Samanta M."/>
            <person name="Samson G."/>
            <person name="Schroeder D.C."/>
            <person name="Segurens B."/>
            <person name="Strittmatter M."/>
            <person name="Tonon T."/>
            <person name="Tregear J.W."/>
            <person name="Valentin K."/>
            <person name="von Dassow P."/>
            <person name="Yamagishi T."/>
            <person name="Van de Peer Y."/>
            <person name="Wincker P."/>
        </authorList>
    </citation>
    <scope>NUCLEOTIDE SEQUENCE [LARGE SCALE GENOMIC DNA]</scope>
    <source>
        <strain evidence="2">Ec32 / CCAP1310/4</strain>
    </source>
</reference>
<protein>
    <submittedName>
        <fullName evidence="1">Uncharacterized protein</fullName>
    </submittedName>
</protein>
<evidence type="ECO:0000313" key="1">
    <source>
        <dbReference type="EMBL" id="CBN74732.1"/>
    </source>
</evidence>
<evidence type="ECO:0000313" key="2">
    <source>
        <dbReference type="Proteomes" id="UP000002630"/>
    </source>
</evidence>